<feature type="transmembrane region" description="Helical" evidence="5">
    <location>
        <begin position="53"/>
        <end position="79"/>
    </location>
</feature>
<evidence type="ECO:0000256" key="3">
    <source>
        <dbReference type="ARBA" id="ARBA00022989"/>
    </source>
</evidence>
<dbReference type="InterPro" id="IPR000412">
    <property type="entry name" value="ABC_2_transport"/>
</dbReference>
<dbReference type="PROSITE" id="PS51012">
    <property type="entry name" value="ABC_TM2"/>
    <property type="match status" value="1"/>
</dbReference>
<evidence type="ECO:0000259" key="6">
    <source>
        <dbReference type="PROSITE" id="PS51012"/>
    </source>
</evidence>
<dbReference type="EMBL" id="CP015108">
    <property type="protein sequence ID" value="ARF13555.1"/>
    <property type="molecule type" value="Genomic_DNA"/>
</dbReference>
<feature type="transmembrane region" description="Helical" evidence="5">
    <location>
        <begin position="20"/>
        <end position="41"/>
    </location>
</feature>
<proteinExistence type="inferred from homology"/>
<gene>
    <name evidence="7" type="ORF">SporoS204_04900</name>
</gene>
<accession>A0ABN4YP74</accession>
<dbReference type="Proteomes" id="UP000192486">
    <property type="component" value="Chromosome"/>
</dbReference>
<feature type="transmembrane region" description="Helical" evidence="5">
    <location>
        <begin position="261"/>
        <end position="282"/>
    </location>
</feature>
<reference evidence="7 8" key="1">
    <citation type="submission" date="2016-04" db="EMBL/GenBank/DDBJ databases">
        <title>Comparative Genomics and Epigenetics of Sporosarcina ureae.</title>
        <authorList>
            <person name="Oliver A.S."/>
            <person name="Cooper K.K."/>
        </authorList>
    </citation>
    <scope>NUCLEOTIDE SEQUENCE [LARGE SCALE GENOMIC DNA]</scope>
    <source>
        <strain evidence="7 8">S204</strain>
    </source>
</reference>
<organism evidence="7 8">
    <name type="scientific">Sporosarcina ureae</name>
    <dbReference type="NCBI Taxonomy" id="1571"/>
    <lineage>
        <taxon>Bacteria</taxon>
        <taxon>Bacillati</taxon>
        <taxon>Bacillota</taxon>
        <taxon>Bacilli</taxon>
        <taxon>Bacillales</taxon>
        <taxon>Caryophanaceae</taxon>
        <taxon>Sporosarcina</taxon>
    </lineage>
</organism>
<dbReference type="RefSeq" id="WP_029054486.1">
    <property type="nucleotide sequence ID" value="NZ_CP015108.1"/>
</dbReference>
<dbReference type="PANTHER" id="PTHR43229:SF2">
    <property type="entry name" value="NODULATION PROTEIN J"/>
    <property type="match status" value="1"/>
</dbReference>
<feature type="transmembrane region" description="Helical" evidence="5">
    <location>
        <begin position="100"/>
        <end position="129"/>
    </location>
</feature>
<evidence type="ECO:0000256" key="1">
    <source>
        <dbReference type="ARBA" id="ARBA00004141"/>
    </source>
</evidence>
<evidence type="ECO:0000313" key="7">
    <source>
        <dbReference type="EMBL" id="ARF13555.1"/>
    </source>
</evidence>
<dbReference type="PIRSF" id="PIRSF006648">
    <property type="entry name" value="DrrB"/>
    <property type="match status" value="1"/>
</dbReference>
<name>A0ABN4YP74_SPOUR</name>
<keyword evidence="2 5" id="KW-0812">Transmembrane</keyword>
<keyword evidence="3 5" id="KW-1133">Transmembrane helix</keyword>
<sequence>MLIFAKRNLLLYFRDKSAVFFSLLAVFILIALYVFFLGDLIADGVPDFPAKHWLLLSWIIAGVITVTSVTTTLGAFSVMVNDQATNAYKDFCVTPIKQSVLLGGYIISSLSIGFLMCIMTLLVANVMLFATGEPLLSFTQLIQSVGVLFLAVLTAGSMISLLVIFFKTSNAFAAASTLIGTLIGFLTGIYIPIGTLPAYLQSMIQFFPISHIAALLRQILMDAPMTEAFAQAPVEMKESFQLNMGVVFKVNGWQISPLVSVMYLLLTTIIFFILSASVMKYARR</sequence>
<dbReference type="InterPro" id="IPR051784">
    <property type="entry name" value="Nod_factor_ABC_transporter"/>
</dbReference>
<evidence type="ECO:0000256" key="5">
    <source>
        <dbReference type="RuleBase" id="RU361157"/>
    </source>
</evidence>
<keyword evidence="5" id="KW-1003">Cell membrane</keyword>
<comment type="similarity">
    <text evidence="5">Belongs to the ABC-2 integral membrane protein family.</text>
</comment>
<feature type="transmembrane region" description="Helical" evidence="5">
    <location>
        <begin position="172"/>
        <end position="193"/>
    </location>
</feature>
<dbReference type="Pfam" id="PF01061">
    <property type="entry name" value="ABC2_membrane"/>
    <property type="match status" value="1"/>
</dbReference>
<dbReference type="PANTHER" id="PTHR43229">
    <property type="entry name" value="NODULATION PROTEIN J"/>
    <property type="match status" value="1"/>
</dbReference>
<feature type="domain" description="ABC transmembrane type-2" evidence="6">
    <location>
        <begin position="17"/>
        <end position="282"/>
    </location>
</feature>
<keyword evidence="8" id="KW-1185">Reference proteome</keyword>
<comment type="subcellular location">
    <subcellularLocation>
        <location evidence="5">Cell membrane</location>
        <topology evidence="5">Multi-pass membrane protein</topology>
    </subcellularLocation>
    <subcellularLocation>
        <location evidence="1">Membrane</location>
        <topology evidence="1">Multi-pass membrane protein</topology>
    </subcellularLocation>
</comment>
<keyword evidence="4 5" id="KW-0472">Membrane</keyword>
<feature type="transmembrane region" description="Helical" evidence="5">
    <location>
        <begin position="141"/>
        <end position="165"/>
    </location>
</feature>
<evidence type="ECO:0000313" key="8">
    <source>
        <dbReference type="Proteomes" id="UP000192486"/>
    </source>
</evidence>
<keyword evidence="5" id="KW-0813">Transport</keyword>
<dbReference type="InterPro" id="IPR047817">
    <property type="entry name" value="ABC2_TM_bact-type"/>
</dbReference>
<evidence type="ECO:0000256" key="4">
    <source>
        <dbReference type="ARBA" id="ARBA00023136"/>
    </source>
</evidence>
<evidence type="ECO:0000256" key="2">
    <source>
        <dbReference type="ARBA" id="ARBA00022692"/>
    </source>
</evidence>
<protein>
    <recommendedName>
        <fullName evidence="5">Transport permease protein</fullName>
    </recommendedName>
</protein>
<dbReference type="InterPro" id="IPR013525">
    <property type="entry name" value="ABC2_TM"/>
</dbReference>